<comment type="caution">
    <text evidence="1">The sequence shown here is derived from an EMBL/GenBank/DDBJ whole genome shotgun (WGS) entry which is preliminary data.</text>
</comment>
<keyword evidence="2" id="KW-1185">Reference proteome</keyword>
<organism evidence="1 2">
    <name type="scientific">Anaerotignum neopropionicum</name>
    <dbReference type="NCBI Taxonomy" id="36847"/>
    <lineage>
        <taxon>Bacteria</taxon>
        <taxon>Bacillati</taxon>
        <taxon>Bacillota</taxon>
        <taxon>Clostridia</taxon>
        <taxon>Lachnospirales</taxon>
        <taxon>Anaerotignaceae</taxon>
        <taxon>Anaerotignum</taxon>
    </lineage>
</organism>
<evidence type="ECO:0000313" key="2">
    <source>
        <dbReference type="Proteomes" id="UP000070539"/>
    </source>
</evidence>
<dbReference type="AlphaFoldDB" id="A0A136WFU8"/>
<dbReference type="EMBL" id="LRVM01000003">
    <property type="protein sequence ID" value="KXL53401.1"/>
    <property type="molecule type" value="Genomic_DNA"/>
</dbReference>
<dbReference type="Proteomes" id="UP000070539">
    <property type="component" value="Unassembled WGS sequence"/>
</dbReference>
<dbReference type="OrthoDB" id="9963538at2"/>
<name>A0A136WFU8_9FIRM</name>
<sequence length="93" mass="10690">MTQLEHLMETNATTNDLLDVIASYRYLVAEKEKEIHQLKEQLSQNTYTPPVIQDGVLFQMASVKYGAPVTHVKNTTGIKWYEDKLVKPELKII</sequence>
<protein>
    <submittedName>
        <fullName evidence="1">Uncharacterized protein</fullName>
    </submittedName>
</protein>
<gene>
    <name evidence="1" type="ORF">CLNEO_13720</name>
</gene>
<dbReference type="RefSeq" id="WP_066086418.1">
    <property type="nucleotide sequence ID" value="NZ_LRVM01000003.1"/>
</dbReference>
<dbReference type="STRING" id="36847.CLNEO_13720"/>
<evidence type="ECO:0000313" key="1">
    <source>
        <dbReference type="EMBL" id="KXL53401.1"/>
    </source>
</evidence>
<proteinExistence type="predicted"/>
<accession>A0A136WFU8</accession>
<reference evidence="1 2" key="1">
    <citation type="submission" date="2016-01" db="EMBL/GenBank/DDBJ databases">
        <title>Genome sequence of Clostridium neopropionicum X4, DSM-3847.</title>
        <authorList>
            <person name="Poehlein A."/>
            <person name="Beck M.H."/>
            <person name="Bengelsdorf F.R."/>
            <person name="Daniel R."/>
            <person name="Duerre P."/>
        </authorList>
    </citation>
    <scope>NUCLEOTIDE SEQUENCE [LARGE SCALE GENOMIC DNA]</scope>
    <source>
        <strain evidence="1 2">DSM-3847</strain>
    </source>
</reference>